<dbReference type="PROSITE" id="PS50995">
    <property type="entry name" value="HTH_MARR_2"/>
    <property type="match status" value="1"/>
</dbReference>
<keyword evidence="2" id="KW-0560">Oxidoreductase</keyword>
<dbReference type="SMART" id="SM00903">
    <property type="entry name" value="Flavin_Reduct"/>
    <property type="match status" value="1"/>
</dbReference>
<dbReference type="AlphaFoldDB" id="A0A556AJ91"/>
<feature type="domain" description="HTH marR-type" evidence="3">
    <location>
        <begin position="195"/>
        <end position="326"/>
    </location>
</feature>
<dbReference type="InterPro" id="IPR050268">
    <property type="entry name" value="NADH-dep_flavin_reductase"/>
</dbReference>
<sequence length="326" mass="35222">MHTPPVMEPLESGDPLLDQRALRRCLGQFPTGVTVMTTRHGERPVGVTANSFASVSMSPPLVLWSIGLDSRSYAAFASAPQFNINILSTDQIDLSQRFAGRDEDKFAGVPWHPGKLGEPVLPAVLACLECTVEARHRGGDHMILIGRVRHYARNAGHPLLYAQGRYAMAEDHPQLVTSAAQGAAPSGPSAAGQQTVRLTTALSLVGIQLSSAFDELRTREGLDLPQGRVLSTLRGSEPLSSDEIAEQAYVARQATDDALASLQERHYVVRRDGGYMLTDDGRALLKTMTERFGSLEGSLLEGLAQPKLAAARELLQALLSRLRPAQ</sequence>
<dbReference type="InterPro" id="IPR000835">
    <property type="entry name" value="HTH_MarR-typ"/>
</dbReference>
<dbReference type="SUPFAM" id="SSF50475">
    <property type="entry name" value="FMN-binding split barrel"/>
    <property type="match status" value="1"/>
</dbReference>
<dbReference type="Gene3D" id="2.30.110.10">
    <property type="entry name" value="Electron Transport, Fmn-binding Protein, Chain A"/>
    <property type="match status" value="1"/>
</dbReference>
<dbReference type="Proteomes" id="UP000318405">
    <property type="component" value="Unassembled WGS sequence"/>
</dbReference>
<dbReference type="GO" id="GO:0010181">
    <property type="term" value="F:FMN binding"/>
    <property type="evidence" value="ECO:0007669"/>
    <property type="project" value="InterPro"/>
</dbReference>
<dbReference type="RefSeq" id="WP_143949323.1">
    <property type="nucleotide sequence ID" value="NZ_BAABMB010000001.1"/>
</dbReference>
<reference evidence="4 5" key="1">
    <citation type="submission" date="2019-07" db="EMBL/GenBank/DDBJ databases">
        <title>Qingshengfaniella alkalisoli gen. nov., sp. nov., isolated from saline soil.</title>
        <authorList>
            <person name="Xu L."/>
            <person name="Huang X.-X."/>
            <person name="Sun J.-Q."/>
        </authorList>
    </citation>
    <scope>NUCLEOTIDE SEQUENCE [LARGE SCALE GENOMIC DNA]</scope>
    <source>
        <strain evidence="4 5">DSM 27279</strain>
    </source>
</reference>
<evidence type="ECO:0000256" key="2">
    <source>
        <dbReference type="ARBA" id="ARBA00023002"/>
    </source>
</evidence>
<comment type="similarity">
    <text evidence="1">Belongs to the non-flavoprotein flavin reductase family.</text>
</comment>
<evidence type="ECO:0000313" key="4">
    <source>
        <dbReference type="EMBL" id="TSH92957.1"/>
    </source>
</evidence>
<keyword evidence="5" id="KW-1185">Reference proteome</keyword>
<dbReference type="SUPFAM" id="SSF46785">
    <property type="entry name" value="Winged helix' DNA-binding domain"/>
    <property type="match status" value="1"/>
</dbReference>
<proteinExistence type="inferred from homology"/>
<dbReference type="OrthoDB" id="9792858at2"/>
<dbReference type="InterPro" id="IPR012349">
    <property type="entry name" value="Split_barrel_FMN-bd"/>
</dbReference>
<accession>A0A556AJ91</accession>
<dbReference type="GO" id="GO:0042602">
    <property type="term" value="F:riboflavin reductase (NADPH) activity"/>
    <property type="evidence" value="ECO:0007669"/>
    <property type="project" value="TreeGrafter"/>
</dbReference>
<dbReference type="InterPro" id="IPR036388">
    <property type="entry name" value="WH-like_DNA-bd_sf"/>
</dbReference>
<name>A0A556AJ91_9BURK</name>
<dbReference type="PANTHER" id="PTHR30466">
    <property type="entry name" value="FLAVIN REDUCTASE"/>
    <property type="match status" value="1"/>
</dbReference>
<evidence type="ECO:0000313" key="5">
    <source>
        <dbReference type="Proteomes" id="UP000318405"/>
    </source>
</evidence>
<dbReference type="InterPro" id="IPR002563">
    <property type="entry name" value="Flavin_Rdtase-like_dom"/>
</dbReference>
<gene>
    <name evidence="4" type="ORF">FOZ76_16350</name>
</gene>
<comment type="caution">
    <text evidence="4">The sequence shown here is derived from an EMBL/GenBank/DDBJ whole genome shotgun (WGS) entry which is preliminary data.</text>
</comment>
<dbReference type="PANTHER" id="PTHR30466:SF11">
    <property type="entry name" value="FLAVIN-DEPENDENT MONOOXYGENASE, REDUCTASE SUBUNIT HSAB"/>
    <property type="match status" value="1"/>
</dbReference>
<protein>
    <recommendedName>
        <fullName evidence="3">HTH marR-type domain-containing protein</fullName>
    </recommendedName>
</protein>
<dbReference type="GO" id="GO:0003700">
    <property type="term" value="F:DNA-binding transcription factor activity"/>
    <property type="evidence" value="ECO:0007669"/>
    <property type="project" value="InterPro"/>
</dbReference>
<dbReference type="Pfam" id="PF01613">
    <property type="entry name" value="Flavin_Reduct"/>
    <property type="match status" value="1"/>
</dbReference>
<evidence type="ECO:0000259" key="3">
    <source>
        <dbReference type="PROSITE" id="PS50995"/>
    </source>
</evidence>
<dbReference type="EMBL" id="VLTJ01000029">
    <property type="protein sequence ID" value="TSH92957.1"/>
    <property type="molecule type" value="Genomic_DNA"/>
</dbReference>
<dbReference type="InterPro" id="IPR036390">
    <property type="entry name" value="WH_DNA-bd_sf"/>
</dbReference>
<organism evidence="4 5">
    <name type="scientific">Verticiella sediminum</name>
    <dbReference type="NCBI Taxonomy" id="1247510"/>
    <lineage>
        <taxon>Bacteria</taxon>
        <taxon>Pseudomonadati</taxon>
        <taxon>Pseudomonadota</taxon>
        <taxon>Betaproteobacteria</taxon>
        <taxon>Burkholderiales</taxon>
        <taxon>Alcaligenaceae</taxon>
        <taxon>Verticiella</taxon>
    </lineage>
</organism>
<evidence type="ECO:0000256" key="1">
    <source>
        <dbReference type="ARBA" id="ARBA00008898"/>
    </source>
</evidence>
<dbReference type="Gene3D" id="1.10.10.10">
    <property type="entry name" value="Winged helix-like DNA-binding domain superfamily/Winged helix DNA-binding domain"/>
    <property type="match status" value="1"/>
</dbReference>
<dbReference type="SMART" id="SM00347">
    <property type="entry name" value="HTH_MARR"/>
    <property type="match status" value="1"/>
</dbReference>